<reference evidence="2" key="1">
    <citation type="submission" date="2022-07" db="EMBL/GenBank/DDBJ databases">
        <authorList>
            <person name="Macas J."/>
            <person name="Novak P."/>
            <person name="Neumann P."/>
        </authorList>
    </citation>
    <scope>NUCLEOTIDE SEQUENCE</scope>
</reference>
<evidence type="ECO:0000259" key="1">
    <source>
        <dbReference type="PROSITE" id="PS50878"/>
    </source>
</evidence>
<dbReference type="InterPro" id="IPR043502">
    <property type="entry name" value="DNA/RNA_pol_sf"/>
</dbReference>
<organism evidence="2 3">
    <name type="scientific">Cuscuta epithymum</name>
    <dbReference type="NCBI Taxonomy" id="186058"/>
    <lineage>
        <taxon>Eukaryota</taxon>
        <taxon>Viridiplantae</taxon>
        <taxon>Streptophyta</taxon>
        <taxon>Embryophyta</taxon>
        <taxon>Tracheophyta</taxon>
        <taxon>Spermatophyta</taxon>
        <taxon>Magnoliopsida</taxon>
        <taxon>eudicotyledons</taxon>
        <taxon>Gunneridae</taxon>
        <taxon>Pentapetalae</taxon>
        <taxon>asterids</taxon>
        <taxon>lamiids</taxon>
        <taxon>Solanales</taxon>
        <taxon>Convolvulaceae</taxon>
        <taxon>Cuscuteae</taxon>
        <taxon>Cuscuta</taxon>
        <taxon>Cuscuta subgen. Cuscuta</taxon>
    </lineage>
</organism>
<dbReference type="EMBL" id="CAMAPF010000963">
    <property type="protein sequence ID" value="CAH9130680.1"/>
    <property type="molecule type" value="Genomic_DNA"/>
</dbReference>
<feature type="domain" description="Reverse transcriptase" evidence="1">
    <location>
        <begin position="34"/>
        <end position="316"/>
    </location>
</feature>
<sequence>MHPDKASGSDGMNPAFFQAYWDIVGPEVARLVSSIFYSGFFPKELNVTNLVLIPKKDKPENMGDWRPIALCNVVYKIFSKVLANRLKCILSDLVDDNQSAFIPRRSIIDNVVVAFETHHYLKRKSAGKEGYVAIKLDMSKAYDRVSWRFLEAALKALGFDDRWTHLVIECVSTVKYFIQFDKDFLGPIIPKRGLRQGDPQSPYLFILVAEGLSSLIRRAEAKGEVHGVAVCRGAPKISHLLFADDSFLFFKANYTECSMIKRILQDYEKASGQAINYNKSSLTFSQNVDEVTRVSCCQFFNIPRESGQSRYLGLPTLVGRNKSDILSYLRDRSVSRIKNWNNKFLSRAGKAVLIRNVLQALPNYAMNVFLLSKDLCDEIEKLLNGFWWKGNKFDQRGIRWRRWELLCRPKSEWGLGFRRIREFNLAMLAKQGWRLITEPRSLMSRVLKARYFPNTDFLNAKLGNNPSFVWRSFFETQEILRNNTRRRVGHGRDVQVWVDAWLPGQGSGRIQSAKPPGVRDMNVAALRNHTGREWNREMIHSIF</sequence>
<name>A0AAV0F5A2_9ASTE</name>
<protein>
    <recommendedName>
        <fullName evidence="1">Reverse transcriptase domain-containing protein</fullName>
    </recommendedName>
</protein>
<keyword evidence="3" id="KW-1185">Reference proteome</keyword>
<proteinExistence type="predicted"/>
<dbReference type="CDD" id="cd01650">
    <property type="entry name" value="RT_nLTR_like"/>
    <property type="match status" value="1"/>
</dbReference>
<dbReference type="PANTHER" id="PTHR33116:SF86">
    <property type="entry name" value="REVERSE TRANSCRIPTASE DOMAIN-CONTAINING PROTEIN"/>
    <property type="match status" value="1"/>
</dbReference>
<dbReference type="PROSITE" id="PS50878">
    <property type="entry name" value="RT_POL"/>
    <property type="match status" value="1"/>
</dbReference>
<gene>
    <name evidence="2" type="ORF">CEPIT_LOCUS30824</name>
</gene>
<dbReference type="SUPFAM" id="SSF56672">
    <property type="entry name" value="DNA/RNA polymerases"/>
    <property type="match status" value="1"/>
</dbReference>
<dbReference type="AlphaFoldDB" id="A0AAV0F5A2"/>
<dbReference type="PANTHER" id="PTHR33116">
    <property type="entry name" value="REVERSE TRANSCRIPTASE ZINC-BINDING DOMAIN-CONTAINING PROTEIN-RELATED-RELATED"/>
    <property type="match status" value="1"/>
</dbReference>
<accession>A0AAV0F5A2</accession>
<dbReference type="Proteomes" id="UP001152523">
    <property type="component" value="Unassembled WGS sequence"/>
</dbReference>
<comment type="caution">
    <text evidence="2">The sequence shown here is derived from an EMBL/GenBank/DDBJ whole genome shotgun (WGS) entry which is preliminary data.</text>
</comment>
<dbReference type="Pfam" id="PF00078">
    <property type="entry name" value="RVT_1"/>
    <property type="match status" value="1"/>
</dbReference>
<evidence type="ECO:0000313" key="2">
    <source>
        <dbReference type="EMBL" id="CAH9130680.1"/>
    </source>
</evidence>
<dbReference type="InterPro" id="IPR000477">
    <property type="entry name" value="RT_dom"/>
</dbReference>
<evidence type="ECO:0000313" key="3">
    <source>
        <dbReference type="Proteomes" id="UP001152523"/>
    </source>
</evidence>